<sequence>MKTQNSPLKTTSNSTQITVKAKHTLADYFDALYTARNYYDAMRLEANLPKKPLPPLQLILEAYTVCMAYIEAHKMPAINLVKALARLDADKIVAVWLMYKHPNLNLKLGNKQIIVTNTTPL</sequence>
<evidence type="ECO:0000313" key="1">
    <source>
        <dbReference type="EMBL" id="MFC0605922.1"/>
    </source>
</evidence>
<gene>
    <name evidence="1" type="ORF">ACFFGA_15275</name>
</gene>
<name>A0ABV6QDG6_9FLAO</name>
<accession>A0ABV6QDG6</accession>
<keyword evidence="2" id="KW-1185">Reference proteome</keyword>
<comment type="caution">
    <text evidence="1">The sequence shown here is derived from an EMBL/GenBank/DDBJ whole genome shotgun (WGS) entry which is preliminary data.</text>
</comment>
<reference evidence="1 2" key="1">
    <citation type="submission" date="2024-09" db="EMBL/GenBank/DDBJ databases">
        <authorList>
            <person name="Sun Q."/>
            <person name="Mori K."/>
        </authorList>
    </citation>
    <scope>NUCLEOTIDE SEQUENCE [LARGE SCALE GENOMIC DNA]</scope>
    <source>
        <strain evidence="1 2">NCAIM B.02481</strain>
    </source>
</reference>
<dbReference type="EMBL" id="JBHLTQ010000018">
    <property type="protein sequence ID" value="MFC0605922.1"/>
    <property type="molecule type" value="Genomic_DNA"/>
</dbReference>
<dbReference type="RefSeq" id="WP_386065358.1">
    <property type="nucleotide sequence ID" value="NZ_JBHLTQ010000018.1"/>
</dbReference>
<protein>
    <submittedName>
        <fullName evidence="1">Uncharacterized protein</fullName>
    </submittedName>
</protein>
<organism evidence="1 2">
    <name type="scientific">Winogradskyella pulchriflava</name>
    <dbReference type="NCBI Taxonomy" id="1110688"/>
    <lineage>
        <taxon>Bacteria</taxon>
        <taxon>Pseudomonadati</taxon>
        <taxon>Bacteroidota</taxon>
        <taxon>Flavobacteriia</taxon>
        <taxon>Flavobacteriales</taxon>
        <taxon>Flavobacteriaceae</taxon>
        <taxon>Winogradskyella</taxon>
    </lineage>
</organism>
<proteinExistence type="predicted"/>
<evidence type="ECO:0000313" key="2">
    <source>
        <dbReference type="Proteomes" id="UP001589832"/>
    </source>
</evidence>
<dbReference type="Proteomes" id="UP001589832">
    <property type="component" value="Unassembled WGS sequence"/>
</dbReference>